<keyword evidence="9" id="KW-0966">Cell projection</keyword>
<organism evidence="15 16">
    <name type="scientific">Fragariocoptes setiger</name>
    <dbReference type="NCBI Taxonomy" id="1670756"/>
    <lineage>
        <taxon>Eukaryota</taxon>
        <taxon>Metazoa</taxon>
        <taxon>Ecdysozoa</taxon>
        <taxon>Arthropoda</taxon>
        <taxon>Chelicerata</taxon>
        <taxon>Arachnida</taxon>
        <taxon>Acari</taxon>
        <taxon>Acariformes</taxon>
        <taxon>Trombidiformes</taxon>
        <taxon>Prostigmata</taxon>
        <taxon>Eupodina</taxon>
        <taxon>Eriophyoidea</taxon>
        <taxon>Phytoptidae</taxon>
        <taxon>Fragariocoptes</taxon>
    </lineage>
</organism>
<evidence type="ECO:0000256" key="4">
    <source>
        <dbReference type="ARBA" id="ARBA00022568"/>
    </source>
</evidence>
<evidence type="ECO:0000256" key="2">
    <source>
        <dbReference type="ARBA" id="ARBA00010023"/>
    </source>
</evidence>
<keyword evidence="4" id="KW-0406">Ion transport</keyword>
<feature type="transmembrane region" description="Helical" evidence="14">
    <location>
        <begin position="169"/>
        <end position="188"/>
    </location>
</feature>
<evidence type="ECO:0000313" key="15">
    <source>
        <dbReference type="EMBL" id="KAG9511143.1"/>
    </source>
</evidence>
<dbReference type="PANTHER" id="PTHR13314">
    <property type="entry name" value="CALCIUM CHANNEL FLOWER HOMOLOG"/>
    <property type="match status" value="1"/>
</dbReference>
<evidence type="ECO:0000313" key="16">
    <source>
        <dbReference type="Proteomes" id="UP000825002"/>
    </source>
</evidence>
<reference evidence="15 16" key="1">
    <citation type="submission" date="2020-10" db="EMBL/GenBank/DDBJ databases">
        <authorList>
            <person name="Klimov P.B."/>
            <person name="Dyachkov S.M."/>
            <person name="Chetverikov P.E."/>
        </authorList>
    </citation>
    <scope>NUCLEOTIDE SEQUENCE [LARGE SCALE GENOMIC DNA]</scope>
    <source>
        <strain evidence="15">BMOC 18-1129-001#AD2665</strain>
        <tissue evidence="15">Entire mites</tissue>
    </source>
</reference>
<comment type="subunit">
    <text evidence="13">Homomultimer. Associates with the dally/ magu complex.</text>
</comment>
<protein>
    <recommendedName>
        <fullName evidence="3">Calcium channel flower</fullName>
    </recommendedName>
</protein>
<proteinExistence type="inferred from homology"/>
<keyword evidence="8 14" id="KW-0472">Membrane</keyword>
<keyword evidence="4" id="KW-0106">Calcium</keyword>
<evidence type="ECO:0000256" key="10">
    <source>
        <dbReference type="ARBA" id="ARBA00023303"/>
    </source>
</evidence>
<keyword evidence="4" id="KW-0813">Transport</keyword>
<keyword evidence="6 14" id="KW-0812">Transmembrane</keyword>
<keyword evidence="7 14" id="KW-1133">Transmembrane helix</keyword>
<keyword evidence="4" id="KW-0109">Calcium transport</keyword>
<comment type="subcellular location">
    <subcellularLocation>
        <location evidence="1">Cytoplasmic vesicle</location>
        <location evidence="1">Secretory vesicle</location>
        <location evidence="1">Synaptic vesicle membrane</location>
        <topology evidence="1">Multi-pass membrane protein</topology>
    </subcellularLocation>
    <subcellularLocation>
        <location evidence="12">Presynaptic cell membrane</location>
    </subcellularLocation>
</comment>
<feature type="transmembrane region" description="Helical" evidence="14">
    <location>
        <begin position="78"/>
        <end position="107"/>
    </location>
</feature>
<sequence length="202" mass="21177">IIGPQGARAHEFVQIWRRLWRAEKHCSRSGGGSDSDCSEMALANVCVVAIMMAANLNAAEGGELPQSNWWVARWSSQLASLGALILGFCGAATAILSVITISISAILAGVVQAFAACLILAIEGSSVVSFLAFAKPVGQLFENKPIWLKTAVYAVLTVLPVLLGSGFLLYVGFLISAAITALYGMLLIGRKGELVESGQLGP</sequence>
<dbReference type="EMBL" id="JAIFTH010000026">
    <property type="protein sequence ID" value="KAG9511143.1"/>
    <property type="molecule type" value="Genomic_DNA"/>
</dbReference>
<evidence type="ECO:0000256" key="8">
    <source>
        <dbReference type="ARBA" id="ARBA00023136"/>
    </source>
</evidence>
<feature type="transmembrane region" description="Helical" evidence="14">
    <location>
        <begin position="146"/>
        <end position="163"/>
    </location>
</feature>
<dbReference type="InterPro" id="IPR019365">
    <property type="entry name" value="TVP18/Ca-channel_flower"/>
</dbReference>
<evidence type="ECO:0000256" key="3">
    <source>
        <dbReference type="ARBA" id="ARBA00016120"/>
    </source>
</evidence>
<gene>
    <name evidence="15" type="primary">flower</name>
    <name evidence="15" type="ORF">GZH46_00289</name>
</gene>
<keyword evidence="11" id="KW-0968">Cytoplasmic vesicle</keyword>
<evidence type="ECO:0000256" key="11">
    <source>
        <dbReference type="ARBA" id="ARBA00023329"/>
    </source>
</evidence>
<dbReference type="Proteomes" id="UP000825002">
    <property type="component" value="Unassembled WGS sequence"/>
</dbReference>
<feature type="non-terminal residue" evidence="15">
    <location>
        <position position="1"/>
    </location>
</feature>
<accession>A0ABQ7SCK1</accession>
<evidence type="ECO:0000256" key="6">
    <source>
        <dbReference type="ARBA" id="ARBA00022692"/>
    </source>
</evidence>
<keyword evidence="16" id="KW-1185">Reference proteome</keyword>
<evidence type="ECO:0000256" key="1">
    <source>
        <dbReference type="ARBA" id="ARBA00004644"/>
    </source>
</evidence>
<comment type="caution">
    <text evidence="15">The sequence shown here is derived from an EMBL/GenBank/DDBJ whole genome shotgun (WGS) entry which is preliminary data.</text>
</comment>
<name>A0ABQ7SCK1_9ACAR</name>
<evidence type="ECO:0000256" key="5">
    <source>
        <dbReference type="ARBA" id="ARBA00022673"/>
    </source>
</evidence>
<evidence type="ECO:0000256" key="9">
    <source>
        <dbReference type="ARBA" id="ARBA00023273"/>
    </source>
</evidence>
<evidence type="ECO:0000256" key="13">
    <source>
        <dbReference type="ARBA" id="ARBA00046506"/>
    </source>
</evidence>
<evidence type="ECO:0000256" key="14">
    <source>
        <dbReference type="SAM" id="Phobius"/>
    </source>
</evidence>
<keyword evidence="10" id="KW-0407">Ion channel</keyword>
<dbReference type="Pfam" id="PF10233">
    <property type="entry name" value="Cg6151-P"/>
    <property type="match status" value="1"/>
</dbReference>
<evidence type="ECO:0000256" key="12">
    <source>
        <dbReference type="ARBA" id="ARBA00034111"/>
    </source>
</evidence>
<dbReference type="PANTHER" id="PTHR13314:SF2">
    <property type="entry name" value="CALCIUM CHANNEL FLOWER HOMOLOG"/>
    <property type="match status" value="1"/>
</dbReference>
<feature type="transmembrane region" description="Helical" evidence="14">
    <location>
        <begin position="113"/>
        <end position="134"/>
    </location>
</feature>
<evidence type="ECO:0000256" key="7">
    <source>
        <dbReference type="ARBA" id="ARBA00022989"/>
    </source>
</evidence>
<keyword evidence="5" id="KW-0107">Calcium channel</keyword>
<comment type="similarity">
    <text evidence="2">Belongs to the calcium channel flower family.</text>
</comment>